<keyword evidence="2" id="KW-1185">Reference proteome</keyword>
<gene>
    <name evidence="1" type="primary">AVEN_149192_1</name>
    <name evidence="1" type="ORF">CEXT_98951</name>
</gene>
<proteinExistence type="predicted"/>
<evidence type="ECO:0000313" key="2">
    <source>
        <dbReference type="Proteomes" id="UP001054945"/>
    </source>
</evidence>
<protein>
    <submittedName>
        <fullName evidence="1">Ig-like domain-containing protein</fullName>
    </submittedName>
</protein>
<dbReference type="Proteomes" id="UP001054945">
    <property type="component" value="Unassembled WGS sequence"/>
</dbReference>
<organism evidence="1 2">
    <name type="scientific">Caerostris extrusa</name>
    <name type="common">Bark spider</name>
    <name type="synonym">Caerostris bankana</name>
    <dbReference type="NCBI Taxonomy" id="172846"/>
    <lineage>
        <taxon>Eukaryota</taxon>
        <taxon>Metazoa</taxon>
        <taxon>Ecdysozoa</taxon>
        <taxon>Arthropoda</taxon>
        <taxon>Chelicerata</taxon>
        <taxon>Arachnida</taxon>
        <taxon>Araneae</taxon>
        <taxon>Araneomorphae</taxon>
        <taxon>Entelegynae</taxon>
        <taxon>Araneoidea</taxon>
        <taxon>Araneidae</taxon>
        <taxon>Caerostris</taxon>
    </lineage>
</organism>
<reference evidence="1 2" key="1">
    <citation type="submission" date="2021-06" db="EMBL/GenBank/DDBJ databases">
        <title>Caerostris extrusa draft genome.</title>
        <authorList>
            <person name="Kono N."/>
            <person name="Arakawa K."/>
        </authorList>
    </citation>
    <scope>NUCLEOTIDE SEQUENCE [LARGE SCALE GENOMIC DNA]</scope>
</reference>
<accession>A0AAV4XA00</accession>
<dbReference type="AlphaFoldDB" id="A0AAV4XA00"/>
<dbReference type="EMBL" id="BPLR01000047">
    <property type="protein sequence ID" value="GIY91736.1"/>
    <property type="molecule type" value="Genomic_DNA"/>
</dbReference>
<name>A0AAV4XA00_CAEEX</name>
<comment type="caution">
    <text evidence="1">The sequence shown here is derived from an EMBL/GenBank/DDBJ whole genome shotgun (WGS) entry which is preliminary data.</text>
</comment>
<evidence type="ECO:0000313" key="1">
    <source>
        <dbReference type="EMBL" id="GIY91736.1"/>
    </source>
</evidence>
<sequence>MVSFPEALPVGTTGNYAVLRGSRVKMTCIPKESKGRPRAGIRAGLHMDGRRLQGDCGLPIHQIRERRTGGGERARERQRHLQVHRKSALSGSFAEAEEHLLAQVSGLDTPLSSIRTGKERDQPKSNSRLVVDGISDAYYLSLVYELSGHKFVTTVFIDMSDKSKDVMMTMLKDLVAARVCAQDLCTPGKVKVATCKMSETKKEICKYSIAYEAVPQLADELCDEECVRVKMFDGLKKSGTNIASGVCEDGRQSQSAGESGLANVRNAPPDNFHVFPDSTVSPTVWNATYATLAITRSITASIPVTNVTTTRQRRPWEQSPNRNALKRKYAAYIL</sequence>